<evidence type="ECO:0000313" key="6">
    <source>
        <dbReference type="Proteomes" id="UP000274082"/>
    </source>
</evidence>
<reference evidence="3" key="5">
    <citation type="submission" date="2020-06" db="EMBL/GenBank/DDBJ databases">
        <authorList>
            <person name="Camacho E."/>
            <person name="Gonzalez-de la Fuente S."/>
            <person name="Rastrojo A."/>
            <person name="Peiro-Pastor R."/>
            <person name="Solana JC."/>
            <person name="Tabera L."/>
            <person name="Gamarro F."/>
            <person name="Carrasco-Ramiro F."/>
            <person name="Requena JM."/>
            <person name="Aguado B."/>
        </authorList>
    </citation>
    <scope>NUCLEOTIDE SEQUENCE</scope>
</reference>
<feature type="compositionally biased region" description="Basic and acidic residues" evidence="1">
    <location>
        <begin position="222"/>
        <end position="238"/>
    </location>
</feature>
<dbReference type="Proteomes" id="UP000274082">
    <property type="component" value="Chromosome 29"/>
</dbReference>
<dbReference type="EMBL" id="RHLD01000010">
    <property type="protein sequence ID" value="TPP50832.1"/>
    <property type="molecule type" value="Genomic_DNA"/>
</dbReference>
<reference evidence="2 6" key="1">
    <citation type="journal article" date="2018" name="Sci. Rep.">
        <title>A complete Leishmania donovani reference genome identifies novel genetic variations associated with virulence.</title>
        <authorList>
            <person name="Lypaczewski P."/>
            <person name="Hoshizaki J."/>
            <person name="Zhang W.-W."/>
            <person name="McCall L.-I."/>
            <person name="Torcivia-Rodriguez J."/>
            <person name="Simonyan V."/>
            <person name="Kaur A."/>
            <person name="Dewar K."/>
            <person name="Matlashewski G."/>
        </authorList>
    </citation>
    <scope>NUCLEOTIDE SEQUENCE [LARGE SCALE GENOMIC DNA]</scope>
    <source>
        <strain evidence="2 6">LdCL</strain>
    </source>
</reference>
<sequence length="249" mass="26776">MSQLVPSVAHGVLTDEEYEQCMRHYVTGSASRTWIAAGDTAPDLVWSNSEETARTRRKAASSKALRACSNPELGDEVLALLPSNTRYRDQFLKLAPVPTSVPTAAAHGAVDRAGEKEHVLISEDEQDDHGRRMLLLSPSASQQQRDVTHLPTKKRATSSSPSSRRGGAGAGSSPASRASQRQSTGNSVVIVSQPSAKITERSPVKASAPKGRPGKLTSSSQGRDDDADARAEVGTKRQRLMEEFLYRGE</sequence>
<reference evidence="4" key="4">
    <citation type="submission" date="2019-02" db="EMBL/GenBank/DDBJ databases">
        <title>FDA dAtabase for Regulatory Grade micrObial Sequences (FDA-ARGOS): Supporting development and validation of Infectious Disease Dx tests.</title>
        <authorList>
            <person name="Duncan R."/>
            <person name="Fisher C."/>
            <person name="Tallon L.J."/>
            <person name="Sadzewicz L."/>
            <person name="Sengamalay N."/>
            <person name="Ott S."/>
            <person name="Godinez A."/>
            <person name="Nagaraj S."/>
            <person name="Nadendla S."/>
            <person name="Sichtig H."/>
        </authorList>
    </citation>
    <scope>NUCLEOTIDE SEQUENCE</scope>
    <source>
        <strain evidence="4">FDAARGOS_360</strain>
        <strain evidence="5">FDAARGOS_361</strain>
    </source>
</reference>
<dbReference type="Proteomes" id="UP000601710">
    <property type="component" value="Chromosome 29"/>
</dbReference>
<proteinExistence type="predicted"/>
<dbReference type="VEuPathDB" id="TriTrypDB:LdCL_290012500"/>
<dbReference type="EMBL" id="CP029528">
    <property type="protein sequence ID" value="AYU80562.1"/>
    <property type="molecule type" value="Genomic_DNA"/>
</dbReference>
<evidence type="ECO:0000313" key="2">
    <source>
        <dbReference type="EMBL" id="AYU80562.1"/>
    </source>
</evidence>
<evidence type="ECO:0000313" key="8">
    <source>
        <dbReference type="Proteomes" id="UP000318821"/>
    </source>
</evidence>
<dbReference type="Proteomes" id="UP000318821">
    <property type="component" value="Unassembled WGS sequence"/>
</dbReference>
<name>A0A3S5H7K8_LEIDO</name>
<evidence type="ECO:0000256" key="1">
    <source>
        <dbReference type="SAM" id="MobiDB-lite"/>
    </source>
</evidence>
<dbReference type="VEuPathDB" id="TriTrypDB:LDHU3_29.1060"/>
<feature type="compositionally biased region" description="Low complexity" evidence="1">
    <location>
        <begin position="158"/>
        <end position="183"/>
    </location>
</feature>
<keyword evidence="6" id="KW-1185">Reference proteome</keyword>
<evidence type="ECO:0000313" key="7">
    <source>
        <dbReference type="Proteomes" id="UP000318447"/>
    </source>
</evidence>
<dbReference type="Proteomes" id="UP000318447">
    <property type="component" value="Unassembled WGS sequence"/>
</dbReference>
<dbReference type="OrthoDB" id="266756at2759"/>
<feature type="region of interest" description="Disordered" evidence="1">
    <location>
        <begin position="136"/>
        <end position="238"/>
    </location>
</feature>
<protein>
    <submittedName>
        <fullName evidence="3">Hypothetical_protein</fullName>
    </submittedName>
</protein>
<dbReference type="EMBL" id="RHLC01000014">
    <property type="protein sequence ID" value="TPP52705.1"/>
    <property type="molecule type" value="Genomic_DNA"/>
</dbReference>
<evidence type="ECO:0000313" key="3">
    <source>
        <dbReference type="EMBL" id="CAC5431784.1"/>
    </source>
</evidence>
<gene>
    <name evidence="4" type="ORF">CGC20_25725</name>
    <name evidence="5" type="ORF">CGC21_27900</name>
    <name evidence="2" type="ORF">LdCL_290012500</name>
    <name evidence="3" type="ORF">LDHU3_29.1060</name>
</gene>
<dbReference type="EMBL" id="LR812649">
    <property type="protein sequence ID" value="CAC5431784.1"/>
    <property type="molecule type" value="Genomic_DNA"/>
</dbReference>
<dbReference type="AlphaFoldDB" id="A0A3S5H7K8"/>
<reference evidence="7" key="2">
    <citation type="submission" date="2019-02" db="EMBL/GenBank/DDBJ databases">
        <title>FDA dAtabase for Regulatory Grade micrObial Sequences (FDA-ARGOS): Supporting development and validation of Infectious Disease Dx tests.</title>
        <authorList>
            <person name="Duncan R."/>
            <person name="Fisher C."/>
            <person name="Tallon L."/>
            <person name="Sadzewicz L."/>
            <person name="Sengamalay N."/>
            <person name="Ott S."/>
            <person name="Godinez A."/>
            <person name="Nagaraj S."/>
            <person name="Vavikolanu K."/>
            <person name="Nadendla S."/>
            <person name="Aluvathingal J."/>
            <person name="Sichtig H."/>
        </authorList>
    </citation>
    <scope>NUCLEOTIDE SEQUENCE [LARGE SCALE GENOMIC DNA]</scope>
    <source>
        <strain evidence="7">FDAARGOS_361</strain>
    </source>
</reference>
<accession>A0A3S5H7K8</accession>
<feature type="compositionally biased region" description="Polar residues" evidence="1">
    <location>
        <begin position="184"/>
        <end position="196"/>
    </location>
</feature>
<reference evidence="8" key="3">
    <citation type="submission" date="2019-02" db="EMBL/GenBank/DDBJ databases">
        <title>FDA dAtabase for Regulatory Grade micrObial Sequences (FDA-ARGOS): Supporting development and validation of Infectious Disease Dx tests.</title>
        <authorList>
            <person name="Duncan R."/>
            <person name="Fisher C."/>
            <person name="Tallon L."/>
            <person name="Sadzewicz L."/>
            <person name="Sengamalay N."/>
            <person name="Ott S."/>
            <person name="Godinez A."/>
            <person name="Nagaraj S."/>
            <person name="Vavikolanu K."/>
            <person name="Vyas G."/>
            <person name="Nadendla S."/>
            <person name="Aluvathingal J."/>
            <person name="Sichtig H."/>
        </authorList>
    </citation>
    <scope>NUCLEOTIDE SEQUENCE [LARGE SCALE GENOMIC DNA]</scope>
    <source>
        <strain evidence="8">FDAARGOS_360</strain>
    </source>
</reference>
<organism evidence="2 6">
    <name type="scientific">Leishmania donovani</name>
    <dbReference type="NCBI Taxonomy" id="5661"/>
    <lineage>
        <taxon>Eukaryota</taxon>
        <taxon>Discoba</taxon>
        <taxon>Euglenozoa</taxon>
        <taxon>Kinetoplastea</taxon>
        <taxon>Metakinetoplastina</taxon>
        <taxon>Trypanosomatida</taxon>
        <taxon>Trypanosomatidae</taxon>
        <taxon>Leishmaniinae</taxon>
        <taxon>Leishmania</taxon>
    </lineage>
</organism>
<evidence type="ECO:0000313" key="5">
    <source>
        <dbReference type="EMBL" id="TPP52705.1"/>
    </source>
</evidence>
<evidence type="ECO:0000313" key="4">
    <source>
        <dbReference type="EMBL" id="TPP50832.1"/>
    </source>
</evidence>